<dbReference type="SMART" id="SM01037">
    <property type="entry name" value="Bet_v_1"/>
    <property type="match status" value="2"/>
</dbReference>
<accession>A0ABD2UP76</accession>
<sequence>KDIEIHVNNEPHTLHLCKISFEREDKMSLEGKLVSEINIKCDGDVFHEIFKHRPHHISTMSSDKVQNVDIHEGEWGTVGSVIFWNFTHDGKEKVAKEIIEEIDEEKKLVKFKVIGGDILDYYKSFYITVHVETKGEDNLVTWILEYEKLNQDIPDPHTLMKFCLDVTKDIETHHLTGKLVSEINIKSDGDVFHEIFRYRPHHISSMSPSYIQNVDIHEGEWGTVGSVIVWNFTHDGKEKVAKNVIEEIDEEKKLVKFKVTGGDILEDYNSFYLTVHVETKGEYNIVTWILEYEKKNCNVPDPHTLMELCLSITKDIETHHLN</sequence>
<dbReference type="Gene3D" id="3.30.530.20">
    <property type="match status" value="2"/>
</dbReference>
<evidence type="ECO:0000313" key="3">
    <source>
        <dbReference type="Proteomes" id="UP001627284"/>
    </source>
</evidence>
<dbReference type="Pfam" id="PF00407">
    <property type="entry name" value="Bet_v_1"/>
    <property type="match status" value="1"/>
</dbReference>
<dbReference type="InterPro" id="IPR023393">
    <property type="entry name" value="START-like_dom_sf"/>
</dbReference>
<feature type="domain" description="Bet v I/Major latex protein" evidence="1">
    <location>
        <begin position="178"/>
        <end position="322"/>
    </location>
</feature>
<keyword evidence="3" id="KW-1185">Reference proteome</keyword>
<dbReference type="EMBL" id="JBJKTR010000004">
    <property type="protein sequence ID" value="KAL3369991.1"/>
    <property type="molecule type" value="Genomic_DNA"/>
</dbReference>
<dbReference type="Proteomes" id="UP001627284">
    <property type="component" value="Unassembled WGS sequence"/>
</dbReference>
<dbReference type="InterPro" id="IPR051761">
    <property type="entry name" value="MLP-like_ligand-binding"/>
</dbReference>
<name>A0ABD2UP76_9SOLN</name>
<protein>
    <recommendedName>
        <fullName evidence="1">Bet v I/Major latex protein domain-containing protein</fullName>
    </recommendedName>
</protein>
<reference evidence="2 3" key="1">
    <citation type="submission" date="2024-05" db="EMBL/GenBank/DDBJ databases">
        <title>De novo assembly of an allotetraploid wild potato.</title>
        <authorList>
            <person name="Hosaka A.J."/>
        </authorList>
    </citation>
    <scope>NUCLEOTIDE SEQUENCE [LARGE SCALE GENOMIC DNA]</scope>
    <source>
        <tissue evidence="2">Young leaves</tissue>
    </source>
</reference>
<evidence type="ECO:0000259" key="1">
    <source>
        <dbReference type="SMART" id="SM01037"/>
    </source>
</evidence>
<dbReference type="CDD" id="cd07816">
    <property type="entry name" value="Bet_v1-like"/>
    <property type="match status" value="2"/>
</dbReference>
<dbReference type="SUPFAM" id="SSF55961">
    <property type="entry name" value="Bet v1-like"/>
    <property type="match status" value="2"/>
</dbReference>
<feature type="non-terminal residue" evidence="2">
    <location>
        <position position="1"/>
    </location>
</feature>
<comment type="caution">
    <text evidence="2">The sequence shown here is derived from an EMBL/GenBank/DDBJ whole genome shotgun (WGS) entry which is preliminary data.</text>
</comment>
<dbReference type="InterPro" id="IPR000916">
    <property type="entry name" value="Bet_v_I/MLP"/>
</dbReference>
<organism evidence="2 3">
    <name type="scientific">Solanum stoloniferum</name>
    <dbReference type="NCBI Taxonomy" id="62892"/>
    <lineage>
        <taxon>Eukaryota</taxon>
        <taxon>Viridiplantae</taxon>
        <taxon>Streptophyta</taxon>
        <taxon>Embryophyta</taxon>
        <taxon>Tracheophyta</taxon>
        <taxon>Spermatophyta</taxon>
        <taxon>Magnoliopsida</taxon>
        <taxon>eudicotyledons</taxon>
        <taxon>Gunneridae</taxon>
        <taxon>Pentapetalae</taxon>
        <taxon>asterids</taxon>
        <taxon>lamiids</taxon>
        <taxon>Solanales</taxon>
        <taxon>Solanaceae</taxon>
        <taxon>Solanoideae</taxon>
        <taxon>Solaneae</taxon>
        <taxon>Solanum</taxon>
    </lineage>
</organism>
<proteinExistence type="predicted"/>
<dbReference type="PANTHER" id="PTHR31907">
    <property type="entry name" value="MLP-LIKE PROTEIN 423"/>
    <property type="match status" value="1"/>
</dbReference>
<feature type="domain" description="Bet v I/Major latex protein" evidence="1">
    <location>
        <begin position="28"/>
        <end position="177"/>
    </location>
</feature>
<gene>
    <name evidence="2" type="ORF">AABB24_007157</name>
</gene>
<evidence type="ECO:0000313" key="2">
    <source>
        <dbReference type="EMBL" id="KAL3369991.1"/>
    </source>
</evidence>
<dbReference type="AlphaFoldDB" id="A0ABD2UP76"/>